<dbReference type="InterPro" id="IPR036525">
    <property type="entry name" value="Tubulin/FtsZ_GTPase_sf"/>
</dbReference>
<evidence type="ECO:0000313" key="9">
    <source>
        <dbReference type="Proteomes" id="UP000015241"/>
    </source>
</evidence>
<dbReference type="eggNOG" id="KOG2530">
    <property type="taxonomic scope" value="Eukaryota"/>
</dbReference>
<evidence type="ECO:0008006" key="10">
    <source>
        <dbReference type="Google" id="ProtNLM"/>
    </source>
</evidence>
<comment type="similarity">
    <text evidence="3">Belongs to the misato family.</text>
</comment>
<protein>
    <recommendedName>
        <fullName evidence="10">Tubulin nucleotide-binding domain-like protein</fullName>
    </recommendedName>
</protein>
<organism evidence="8 9">
    <name type="scientific">Fomitopsis schrenkii</name>
    <name type="common">Brown rot fungus</name>
    <dbReference type="NCBI Taxonomy" id="2126942"/>
    <lineage>
        <taxon>Eukaryota</taxon>
        <taxon>Fungi</taxon>
        <taxon>Dikarya</taxon>
        <taxon>Basidiomycota</taxon>
        <taxon>Agaricomycotina</taxon>
        <taxon>Agaricomycetes</taxon>
        <taxon>Polyporales</taxon>
        <taxon>Fomitopsis</taxon>
    </lineage>
</organism>
<evidence type="ECO:0000313" key="8">
    <source>
        <dbReference type="EMBL" id="EPS95486.1"/>
    </source>
</evidence>
<feature type="region of interest" description="Disordered" evidence="5">
    <location>
        <begin position="114"/>
        <end position="137"/>
    </location>
</feature>
<dbReference type="FunCoup" id="S8DQ97">
    <property type="interactions" value="222"/>
</dbReference>
<dbReference type="InterPro" id="IPR029209">
    <property type="entry name" value="DML1/Misato_tubulin"/>
</dbReference>
<evidence type="ECO:0000256" key="2">
    <source>
        <dbReference type="ARBA" id="ARBA00004173"/>
    </source>
</evidence>
<keyword evidence="4" id="KW-0496">Mitochondrion</keyword>
<dbReference type="HOGENOM" id="CLU_022511_2_0_1"/>
<name>S8DQ97_FOMSC</name>
<dbReference type="OrthoDB" id="271881at2759"/>
<dbReference type="Gene3D" id="3.40.50.1440">
    <property type="entry name" value="Tubulin/FtsZ, GTPase domain"/>
    <property type="match status" value="1"/>
</dbReference>
<dbReference type="InterPro" id="IPR019605">
    <property type="entry name" value="Misato_II_tubulin-like"/>
</dbReference>
<dbReference type="CDD" id="cd06060">
    <property type="entry name" value="misato"/>
    <property type="match status" value="1"/>
</dbReference>
<reference evidence="8 9" key="1">
    <citation type="journal article" date="2012" name="Science">
        <title>The Paleozoic origin of enzymatic lignin decomposition reconstructed from 31 fungal genomes.</title>
        <authorList>
            <person name="Floudas D."/>
            <person name="Binder M."/>
            <person name="Riley R."/>
            <person name="Barry K."/>
            <person name="Blanchette R.A."/>
            <person name="Henrissat B."/>
            <person name="Martinez A.T."/>
            <person name="Otillar R."/>
            <person name="Spatafora J.W."/>
            <person name="Yadav J.S."/>
            <person name="Aerts A."/>
            <person name="Benoit I."/>
            <person name="Boyd A."/>
            <person name="Carlson A."/>
            <person name="Copeland A."/>
            <person name="Coutinho P.M."/>
            <person name="de Vries R.P."/>
            <person name="Ferreira P."/>
            <person name="Findley K."/>
            <person name="Foster B."/>
            <person name="Gaskell J."/>
            <person name="Glotzer D."/>
            <person name="Gorecki P."/>
            <person name="Heitman J."/>
            <person name="Hesse C."/>
            <person name="Hori C."/>
            <person name="Igarashi K."/>
            <person name="Jurgens J.A."/>
            <person name="Kallen N."/>
            <person name="Kersten P."/>
            <person name="Kohler A."/>
            <person name="Kuees U."/>
            <person name="Kumar T.K.A."/>
            <person name="Kuo A."/>
            <person name="LaButti K."/>
            <person name="Larrondo L.F."/>
            <person name="Lindquist E."/>
            <person name="Ling A."/>
            <person name="Lombard V."/>
            <person name="Lucas S."/>
            <person name="Lundell T."/>
            <person name="Martin R."/>
            <person name="McLaughlin D.J."/>
            <person name="Morgenstern I."/>
            <person name="Morin E."/>
            <person name="Murat C."/>
            <person name="Nagy L.G."/>
            <person name="Nolan M."/>
            <person name="Ohm R.A."/>
            <person name="Patyshakuliyeva A."/>
            <person name="Rokas A."/>
            <person name="Ruiz-Duenas F.J."/>
            <person name="Sabat G."/>
            <person name="Salamov A."/>
            <person name="Samejima M."/>
            <person name="Schmutz J."/>
            <person name="Slot J.C."/>
            <person name="St John F."/>
            <person name="Stenlid J."/>
            <person name="Sun H."/>
            <person name="Sun S."/>
            <person name="Syed K."/>
            <person name="Tsang A."/>
            <person name="Wiebenga A."/>
            <person name="Young D."/>
            <person name="Pisabarro A."/>
            <person name="Eastwood D.C."/>
            <person name="Martin F."/>
            <person name="Cullen D."/>
            <person name="Grigoriev I.V."/>
            <person name="Hibbett D.S."/>
        </authorList>
    </citation>
    <scope>NUCLEOTIDE SEQUENCE</scope>
    <source>
        <strain evidence="9">FP-58527</strain>
    </source>
</reference>
<evidence type="ECO:0000256" key="3">
    <source>
        <dbReference type="ARBA" id="ARBA00008507"/>
    </source>
</evidence>
<gene>
    <name evidence="8" type="ORF">FOMPIDRAFT_1132351</name>
</gene>
<dbReference type="InterPro" id="IPR049942">
    <property type="entry name" value="DML1/Misato"/>
</dbReference>
<dbReference type="STRING" id="743788.S8DQ97"/>
<dbReference type="Proteomes" id="UP000015241">
    <property type="component" value="Unassembled WGS sequence"/>
</dbReference>
<feature type="compositionally biased region" description="Acidic residues" evidence="5">
    <location>
        <begin position="119"/>
        <end position="130"/>
    </location>
</feature>
<dbReference type="GO" id="GO:0007005">
    <property type="term" value="P:mitochondrion organization"/>
    <property type="evidence" value="ECO:0007669"/>
    <property type="project" value="InterPro"/>
</dbReference>
<dbReference type="Pfam" id="PF10644">
    <property type="entry name" value="Misat_Tub_SegII"/>
    <property type="match status" value="1"/>
</dbReference>
<evidence type="ECO:0000256" key="5">
    <source>
        <dbReference type="SAM" id="MobiDB-lite"/>
    </source>
</evidence>
<dbReference type="AlphaFoldDB" id="S8DQ97"/>
<proteinExistence type="inferred from homology"/>
<evidence type="ECO:0000256" key="4">
    <source>
        <dbReference type="ARBA" id="ARBA00023128"/>
    </source>
</evidence>
<evidence type="ECO:0000259" key="6">
    <source>
        <dbReference type="Pfam" id="PF10644"/>
    </source>
</evidence>
<feature type="domain" description="Misato Segment II tubulin-like" evidence="6">
    <location>
        <begin position="2"/>
        <end position="115"/>
    </location>
</feature>
<evidence type="ECO:0000256" key="1">
    <source>
        <dbReference type="ARBA" id="ARBA00003757"/>
    </source>
</evidence>
<keyword evidence="9" id="KW-1185">Reference proteome</keyword>
<dbReference type="Pfam" id="PF14881">
    <property type="entry name" value="Tubulin_3"/>
    <property type="match status" value="1"/>
</dbReference>
<evidence type="ECO:0000259" key="7">
    <source>
        <dbReference type="Pfam" id="PF14881"/>
    </source>
</evidence>
<dbReference type="GO" id="GO:0005739">
    <property type="term" value="C:mitochondrion"/>
    <property type="evidence" value="ECO:0007669"/>
    <property type="project" value="UniProtKB-SubCell"/>
</dbReference>
<comment type="function">
    <text evidence="1">Involved in the partitioning of the mitochondrial organelle and mitochondrial DNA (mtDNA) inheritance.</text>
</comment>
<feature type="domain" description="DML1/Misato tubulin" evidence="7">
    <location>
        <begin position="132"/>
        <end position="322"/>
    </location>
</feature>
<accession>S8DQ97</accession>
<comment type="subcellular location">
    <subcellularLocation>
        <location evidence="2">Mitochondrion</location>
    </subcellularLocation>
</comment>
<dbReference type="InParanoid" id="S8DQ97"/>
<dbReference type="PANTHER" id="PTHR13391">
    <property type="entry name" value="MITOCHONDRIAL DISTRIBUTION REGULATOR MISATO"/>
    <property type="match status" value="1"/>
</dbReference>
<dbReference type="EMBL" id="KE504206">
    <property type="protein sequence ID" value="EPS95486.1"/>
    <property type="molecule type" value="Genomic_DNA"/>
</dbReference>
<dbReference type="SUPFAM" id="SSF52490">
    <property type="entry name" value="Tubulin nucleotide-binding domain-like"/>
    <property type="match status" value="1"/>
</dbReference>
<sequence length="530" mass="59340">MKEIIYIQAGQLANYTGTHFWNTQEAYFTYGEDEQSEIDHDVSFREGSTLSGDSTYSPRLLLFDGRSNFGTLSSTSGVYNSAEDDPGEEPQWNGAVVEYRQEEIPQGSYHAQLEREAQEDGIPEDDDEETSPQVSDSDVRFWSDYSRVFLHPRSSQRLPEPPGWESTEGNWLWSKEAFERYNAQDTDLMEGSFRLFVEECDNLQGIQVMNDTSTFGGFTSSFLTVYRDEFPKLPCLALPILSHSLPSHIDTDNEAGMQAVVNDAMYLHDLSSLSTLTVPLHAPATWVAGEWLDEIDLNLQSKFQTSAILSTHVESATLPLRLKTSMQDLDSLCGVLNYGGSNRFAHLSGAFPLSSALHTDRDLAGRFYDFSLRPEDGTKAEEGSIARLEFARIYVARGFSSSDRRTLDAWTETRRPIPYTTFAPAYPLPSSFPRFLKSPPAPTGDRLRAPTTRALSSLHTTPHTSDMLAAYSAVIHDCVRRGAEVLEVMGLEKDDATELRDELWALRDAYAGTEDGGMVIEELKLDDDEE</sequence>
<dbReference type="PANTHER" id="PTHR13391:SF0">
    <property type="entry name" value="PROTEIN MISATO HOMOLOG 1"/>
    <property type="match status" value="1"/>
</dbReference>